<sequence length="110" mass="12605">MRLTSHDPYEADVYRDSARHLRGWTGFPAVPVNHYCPGEAEGTWRYRATTLTTLRLRSIRRRGRNSCLLIGLCCAVMTEINTRVDRDNLRRIVEVYSCGSADLLPRHASL</sequence>
<evidence type="ECO:0000313" key="1">
    <source>
        <dbReference type="EMBL" id="MPC33823.1"/>
    </source>
</evidence>
<dbReference type="Proteomes" id="UP000324222">
    <property type="component" value="Unassembled WGS sequence"/>
</dbReference>
<accession>A0A5B7ELA5</accession>
<keyword evidence="2" id="KW-1185">Reference proteome</keyword>
<dbReference type="AlphaFoldDB" id="A0A5B7ELA5"/>
<dbReference type="EMBL" id="VSRR010002916">
    <property type="protein sequence ID" value="MPC33823.1"/>
    <property type="molecule type" value="Genomic_DNA"/>
</dbReference>
<gene>
    <name evidence="1" type="ORF">E2C01_027188</name>
</gene>
<comment type="caution">
    <text evidence="1">The sequence shown here is derived from an EMBL/GenBank/DDBJ whole genome shotgun (WGS) entry which is preliminary data.</text>
</comment>
<evidence type="ECO:0000313" key="2">
    <source>
        <dbReference type="Proteomes" id="UP000324222"/>
    </source>
</evidence>
<name>A0A5B7ELA5_PORTR</name>
<protein>
    <submittedName>
        <fullName evidence="1">Uncharacterized protein</fullName>
    </submittedName>
</protein>
<reference evidence="1 2" key="1">
    <citation type="submission" date="2019-05" db="EMBL/GenBank/DDBJ databases">
        <title>Another draft genome of Portunus trituberculatus and its Hox gene families provides insights of decapod evolution.</title>
        <authorList>
            <person name="Jeong J.-H."/>
            <person name="Song I."/>
            <person name="Kim S."/>
            <person name="Choi T."/>
            <person name="Kim D."/>
            <person name="Ryu S."/>
            <person name="Kim W."/>
        </authorList>
    </citation>
    <scope>NUCLEOTIDE SEQUENCE [LARGE SCALE GENOMIC DNA]</scope>
    <source>
        <tissue evidence="1">Muscle</tissue>
    </source>
</reference>
<proteinExistence type="predicted"/>
<organism evidence="1 2">
    <name type="scientific">Portunus trituberculatus</name>
    <name type="common">Swimming crab</name>
    <name type="synonym">Neptunus trituberculatus</name>
    <dbReference type="NCBI Taxonomy" id="210409"/>
    <lineage>
        <taxon>Eukaryota</taxon>
        <taxon>Metazoa</taxon>
        <taxon>Ecdysozoa</taxon>
        <taxon>Arthropoda</taxon>
        <taxon>Crustacea</taxon>
        <taxon>Multicrustacea</taxon>
        <taxon>Malacostraca</taxon>
        <taxon>Eumalacostraca</taxon>
        <taxon>Eucarida</taxon>
        <taxon>Decapoda</taxon>
        <taxon>Pleocyemata</taxon>
        <taxon>Brachyura</taxon>
        <taxon>Eubrachyura</taxon>
        <taxon>Portunoidea</taxon>
        <taxon>Portunidae</taxon>
        <taxon>Portuninae</taxon>
        <taxon>Portunus</taxon>
    </lineage>
</organism>